<dbReference type="PANTHER" id="PTHR47901">
    <property type="entry name" value="CASPASE RECRUITMENT DOMAIN-CONTAINING PROTEIN 18"/>
    <property type="match status" value="1"/>
</dbReference>
<sequence>MNDWKKAFRANRTQIVKNLANPDDVAGYLFSDRIFTEEMRDAVQQELETEKKNRLILDTLDRRGKRSVKCLYNAFQETLNDDLADLLADYAKLIDNKENLNDPKAWPPSEEEQAEMEKHGVFKIKDTKSPQMHDYKKDDVYKLQGETRGKVLMINNSFSNDQKREGSSVDVQNLKELFEQLHFDVVAKTDLKAKNAEELIIHYFSQEMVTFLEEERDVIRKLDNIECLVLILMSHGKGAYIYGNDNVPIKLTDLIGMFDTNHCRCLDEKPRLIFVQACRGVEKPGEKLTEVCLKLEKQTIQTEDQLDSAPFTEENQTHVKHPSADFFSRVCDASRYTLIQKCCHWILVPVCSGLDIQIPRKT</sequence>
<evidence type="ECO:0000256" key="3">
    <source>
        <dbReference type="ARBA" id="ARBA00022703"/>
    </source>
</evidence>
<proteinExistence type="inferred from homology"/>
<evidence type="ECO:0000259" key="8">
    <source>
        <dbReference type="PROSITE" id="PS50209"/>
    </source>
</evidence>
<accession>A0A8S3RBL2</accession>
<evidence type="ECO:0000313" key="9">
    <source>
        <dbReference type="EMBL" id="CAG2204242.1"/>
    </source>
</evidence>
<dbReference type="SMART" id="SM00114">
    <property type="entry name" value="CARD"/>
    <property type="match status" value="1"/>
</dbReference>
<dbReference type="GO" id="GO:0042981">
    <property type="term" value="P:regulation of apoptotic process"/>
    <property type="evidence" value="ECO:0007669"/>
    <property type="project" value="InterPro"/>
</dbReference>
<keyword evidence="4 9" id="KW-0378">Hydrolase</keyword>
<dbReference type="SMART" id="SM00115">
    <property type="entry name" value="CASc"/>
    <property type="match status" value="1"/>
</dbReference>
<comment type="similarity">
    <text evidence="1">Belongs to the peptidase C14A family.</text>
</comment>
<dbReference type="InterPro" id="IPR001309">
    <property type="entry name" value="Pept_C14_p20"/>
</dbReference>
<dbReference type="GO" id="GO:0006508">
    <property type="term" value="P:proteolysis"/>
    <property type="evidence" value="ECO:0007669"/>
    <property type="project" value="UniProtKB-KW"/>
</dbReference>
<dbReference type="EMBL" id="CAJPWZ010000941">
    <property type="protein sequence ID" value="CAG2204242.1"/>
    <property type="molecule type" value="Genomic_DNA"/>
</dbReference>
<keyword evidence="10" id="KW-1185">Reference proteome</keyword>
<dbReference type="EC" id="3.4.22.55" evidence="9"/>
<dbReference type="InterPro" id="IPR015917">
    <property type="entry name" value="Pept_C14A"/>
</dbReference>
<keyword evidence="3" id="KW-0053">Apoptosis</keyword>
<evidence type="ECO:0000259" key="7">
    <source>
        <dbReference type="PROSITE" id="PS50208"/>
    </source>
</evidence>
<dbReference type="Pfam" id="PF00656">
    <property type="entry name" value="Peptidase_C14"/>
    <property type="match status" value="1"/>
</dbReference>
<evidence type="ECO:0000256" key="6">
    <source>
        <dbReference type="ARBA" id="ARBA00023145"/>
    </source>
</evidence>
<dbReference type="Gene3D" id="1.10.533.10">
    <property type="entry name" value="Death Domain, Fas"/>
    <property type="match status" value="1"/>
</dbReference>
<dbReference type="Proteomes" id="UP000683360">
    <property type="component" value="Unassembled WGS sequence"/>
</dbReference>
<dbReference type="GO" id="GO:0006915">
    <property type="term" value="P:apoptotic process"/>
    <property type="evidence" value="ECO:0007669"/>
    <property type="project" value="UniProtKB-KW"/>
</dbReference>
<dbReference type="SUPFAM" id="SSF47986">
    <property type="entry name" value="DEATH domain"/>
    <property type="match status" value="1"/>
</dbReference>
<dbReference type="InterPro" id="IPR011029">
    <property type="entry name" value="DEATH-like_dom_sf"/>
</dbReference>
<evidence type="ECO:0000256" key="4">
    <source>
        <dbReference type="ARBA" id="ARBA00022801"/>
    </source>
</evidence>
<dbReference type="InterPro" id="IPR002398">
    <property type="entry name" value="Pept_C14"/>
</dbReference>
<evidence type="ECO:0000313" key="10">
    <source>
        <dbReference type="Proteomes" id="UP000683360"/>
    </source>
</evidence>
<dbReference type="AlphaFoldDB" id="A0A8S3RBL2"/>
<feature type="domain" description="CARD" evidence="8">
    <location>
        <begin position="1"/>
        <end position="90"/>
    </location>
</feature>
<dbReference type="InterPro" id="IPR011600">
    <property type="entry name" value="Pept_C14_caspase"/>
</dbReference>
<dbReference type="GO" id="GO:0004197">
    <property type="term" value="F:cysteine-type endopeptidase activity"/>
    <property type="evidence" value="ECO:0007669"/>
    <property type="project" value="InterPro"/>
</dbReference>
<keyword evidence="5" id="KW-0788">Thiol protease</keyword>
<dbReference type="Pfam" id="PF00619">
    <property type="entry name" value="CARD"/>
    <property type="match status" value="1"/>
</dbReference>
<dbReference type="PANTHER" id="PTHR47901:SF8">
    <property type="entry name" value="CASPASE-3"/>
    <property type="match status" value="1"/>
</dbReference>
<keyword evidence="6" id="KW-0865">Zymogen</keyword>
<feature type="domain" description="Caspase family p20" evidence="7">
    <location>
        <begin position="146"/>
        <end position="282"/>
    </location>
</feature>
<evidence type="ECO:0000256" key="5">
    <source>
        <dbReference type="ARBA" id="ARBA00022807"/>
    </source>
</evidence>
<keyword evidence="2" id="KW-0645">Protease</keyword>
<dbReference type="OrthoDB" id="6141361at2759"/>
<organism evidence="9 10">
    <name type="scientific">Mytilus edulis</name>
    <name type="common">Blue mussel</name>
    <dbReference type="NCBI Taxonomy" id="6550"/>
    <lineage>
        <taxon>Eukaryota</taxon>
        <taxon>Metazoa</taxon>
        <taxon>Spiralia</taxon>
        <taxon>Lophotrochozoa</taxon>
        <taxon>Mollusca</taxon>
        <taxon>Bivalvia</taxon>
        <taxon>Autobranchia</taxon>
        <taxon>Pteriomorphia</taxon>
        <taxon>Mytilida</taxon>
        <taxon>Mytiloidea</taxon>
        <taxon>Mytilidae</taxon>
        <taxon>Mytilinae</taxon>
        <taxon>Mytilus</taxon>
    </lineage>
</organism>
<dbReference type="PROSITE" id="PS50208">
    <property type="entry name" value="CASPASE_P20"/>
    <property type="match status" value="1"/>
</dbReference>
<dbReference type="InterPro" id="IPR001315">
    <property type="entry name" value="CARD"/>
</dbReference>
<dbReference type="InterPro" id="IPR029030">
    <property type="entry name" value="Caspase-like_dom_sf"/>
</dbReference>
<evidence type="ECO:0000256" key="1">
    <source>
        <dbReference type="ARBA" id="ARBA00010134"/>
    </source>
</evidence>
<dbReference type="Gene3D" id="3.40.50.1460">
    <property type="match status" value="1"/>
</dbReference>
<comment type="caution">
    <text evidence="9">The sequence shown here is derived from an EMBL/GenBank/DDBJ whole genome shotgun (WGS) entry which is preliminary data.</text>
</comment>
<reference evidence="9" key="1">
    <citation type="submission" date="2021-03" db="EMBL/GenBank/DDBJ databases">
        <authorList>
            <person name="Bekaert M."/>
        </authorList>
    </citation>
    <scope>NUCLEOTIDE SEQUENCE</scope>
</reference>
<protein>
    <submittedName>
        <fullName evidence="9">CASP2</fullName>
        <ecNumber evidence="9">3.4.22.55</ecNumber>
    </submittedName>
</protein>
<dbReference type="CDD" id="cd01671">
    <property type="entry name" value="CARD"/>
    <property type="match status" value="1"/>
</dbReference>
<dbReference type="PROSITE" id="PS50209">
    <property type="entry name" value="CARD"/>
    <property type="match status" value="1"/>
</dbReference>
<dbReference type="SUPFAM" id="SSF52129">
    <property type="entry name" value="Caspase-like"/>
    <property type="match status" value="1"/>
</dbReference>
<evidence type="ECO:0000256" key="2">
    <source>
        <dbReference type="ARBA" id="ARBA00022670"/>
    </source>
</evidence>
<name>A0A8S3RBL2_MYTED</name>
<dbReference type="PRINTS" id="PR00376">
    <property type="entry name" value="IL1BCENZYME"/>
</dbReference>
<gene>
    <name evidence="9" type="ORF">MEDL_18710</name>
</gene>